<comment type="caution">
    <text evidence="4">The sequence shown here is derived from an EMBL/GenBank/DDBJ whole genome shotgun (WGS) entry which is preliminary data.</text>
</comment>
<dbReference type="InterPro" id="IPR006059">
    <property type="entry name" value="SBP"/>
</dbReference>
<evidence type="ECO:0000313" key="5">
    <source>
        <dbReference type="Proteomes" id="UP000199468"/>
    </source>
</evidence>
<dbReference type="PANTHER" id="PTHR30006:SF2">
    <property type="entry name" value="ABC TRANSPORTER SUBSTRATE-BINDING PROTEIN"/>
    <property type="match status" value="1"/>
</dbReference>
<dbReference type="RefSeq" id="WP_425284630.1">
    <property type="nucleotide sequence ID" value="NZ_FNBZ01000009.1"/>
</dbReference>
<dbReference type="CDD" id="cd13547">
    <property type="entry name" value="PBP2_Fbp_like_2"/>
    <property type="match status" value="1"/>
</dbReference>
<accession>A0ABY0PD44</accession>
<dbReference type="PIRSF" id="PIRSF002825">
    <property type="entry name" value="CfbpA"/>
    <property type="match status" value="1"/>
</dbReference>
<reference evidence="4 5" key="1">
    <citation type="submission" date="2016-10" db="EMBL/GenBank/DDBJ databases">
        <authorList>
            <person name="Varghese N."/>
            <person name="Submissions S."/>
        </authorList>
    </citation>
    <scope>NUCLEOTIDE SEQUENCE [LARGE SCALE GENOMIC DNA]</scope>
    <source>
        <strain evidence="4 5">DSM 26672</strain>
    </source>
</reference>
<proteinExistence type="predicted"/>
<sequence>MTLTRRHFTRHGLMMTAAAALLAAAPAFAQAPSGKLVLYTSQPEKDAAQTVAAFKKAYPNVEVDIFRSGTTEVMGKLAAEISAGQPGADVLLIADAASMEILKGQKQLLAYPGAKTEGLQPGSFDADKTYFGSKLITTGIAYNTAAKEKPTSWTDLDKPAYKGQISMPSPLYSGAAAIMLSTMTARPDLGWKLFEGLKANEAVAVRGNGAVLKAVATGEKSYGVLVDFMAFNAKKQGSPVDFVFPKEGAPAVTEPVAIVKTTKNEAAAKAFVDFILSDDGQKLALTMGYIPAKPSIGSPAWLPEGTKINVMASDIAAVVKATEADKARFATMFGN</sequence>
<evidence type="ECO:0000256" key="1">
    <source>
        <dbReference type="ARBA" id="ARBA00022729"/>
    </source>
</evidence>
<feature type="chain" id="PRO_5047507434" evidence="3">
    <location>
        <begin position="30"/>
        <end position="335"/>
    </location>
</feature>
<feature type="signal peptide" evidence="3">
    <location>
        <begin position="1"/>
        <end position="29"/>
    </location>
</feature>
<evidence type="ECO:0000313" key="4">
    <source>
        <dbReference type="EMBL" id="SDH56833.1"/>
    </source>
</evidence>
<protein>
    <submittedName>
        <fullName evidence="4">Iron(III) transport system substrate-binding protein</fullName>
    </submittedName>
</protein>
<organism evidence="4 5">
    <name type="scientific">Bosea robiniae</name>
    <dbReference type="NCBI Taxonomy" id="1036780"/>
    <lineage>
        <taxon>Bacteria</taxon>
        <taxon>Pseudomonadati</taxon>
        <taxon>Pseudomonadota</taxon>
        <taxon>Alphaproteobacteria</taxon>
        <taxon>Hyphomicrobiales</taxon>
        <taxon>Boseaceae</taxon>
        <taxon>Bosea</taxon>
    </lineage>
</organism>
<dbReference type="SUPFAM" id="SSF53850">
    <property type="entry name" value="Periplasmic binding protein-like II"/>
    <property type="match status" value="1"/>
</dbReference>
<dbReference type="EMBL" id="FNBZ01000009">
    <property type="protein sequence ID" value="SDH56833.1"/>
    <property type="molecule type" value="Genomic_DNA"/>
</dbReference>
<dbReference type="PROSITE" id="PS51318">
    <property type="entry name" value="TAT"/>
    <property type="match status" value="1"/>
</dbReference>
<dbReference type="PANTHER" id="PTHR30006">
    <property type="entry name" value="THIAMINE-BINDING PERIPLASMIC PROTEIN-RELATED"/>
    <property type="match status" value="1"/>
</dbReference>
<dbReference type="Gene3D" id="3.40.190.10">
    <property type="entry name" value="Periplasmic binding protein-like II"/>
    <property type="match status" value="2"/>
</dbReference>
<gene>
    <name evidence="4" type="ORF">SAMN05421844_109166</name>
</gene>
<dbReference type="Pfam" id="PF13416">
    <property type="entry name" value="SBP_bac_8"/>
    <property type="match status" value="1"/>
</dbReference>
<keyword evidence="2" id="KW-0574">Periplasm</keyword>
<keyword evidence="5" id="KW-1185">Reference proteome</keyword>
<dbReference type="InterPro" id="IPR006311">
    <property type="entry name" value="TAT_signal"/>
</dbReference>
<evidence type="ECO:0000256" key="3">
    <source>
        <dbReference type="SAM" id="SignalP"/>
    </source>
</evidence>
<dbReference type="Proteomes" id="UP000199468">
    <property type="component" value="Unassembled WGS sequence"/>
</dbReference>
<evidence type="ECO:0000256" key="2">
    <source>
        <dbReference type="ARBA" id="ARBA00022764"/>
    </source>
</evidence>
<dbReference type="InterPro" id="IPR026045">
    <property type="entry name" value="Ferric-bd"/>
</dbReference>
<name>A0ABY0PD44_9HYPH</name>
<keyword evidence="1 3" id="KW-0732">Signal</keyword>